<evidence type="ECO:0000256" key="7">
    <source>
        <dbReference type="RuleBase" id="RU369025"/>
    </source>
</evidence>
<keyword evidence="11" id="KW-1185">Reference proteome</keyword>
<dbReference type="PANTHER" id="PTHR30221">
    <property type="entry name" value="SMALL-CONDUCTANCE MECHANOSENSITIVE CHANNEL"/>
    <property type="match status" value="1"/>
</dbReference>
<name>A0ABT0KV67_9GAMM</name>
<evidence type="ECO:0000256" key="6">
    <source>
        <dbReference type="ARBA" id="ARBA00023136"/>
    </source>
</evidence>
<dbReference type="InterPro" id="IPR023408">
    <property type="entry name" value="MscS_beta-dom_sf"/>
</dbReference>
<keyword evidence="6 7" id="KW-0472">Membrane</keyword>
<keyword evidence="3" id="KW-1003">Cell membrane</keyword>
<feature type="domain" description="Mechanosensitive ion channel MscS" evidence="8">
    <location>
        <begin position="117"/>
        <end position="180"/>
    </location>
</feature>
<dbReference type="InterPro" id="IPR011066">
    <property type="entry name" value="MscS_channel_C_sf"/>
</dbReference>
<dbReference type="SUPFAM" id="SSF82689">
    <property type="entry name" value="Mechanosensitive channel protein MscS (YggB), C-terminal domain"/>
    <property type="match status" value="1"/>
</dbReference>
<reference evidence="10 11" key="1">
    <citation type="submission" date="2022-01" db="EMBL/GenBank/DDBJ databases">
        <title>Whole genome-based taxonomy of the Shewanellaceae.</title>
        <authorList>
            <person name="Martin-Rodriguez A.J."/>
        </authorList>
    </citation>
    <scope>NUCLEOTIDE SEQUENCE [LARGE SCALE GENOMIC DNA]</scope>
    <source>
        <strain evidence="10 11">DSM 24955</strain>
    </source>
</reference>
<dbReference type="Pfam" id="PF05552">
    <property type="entry name" value="MS_channel_1st_1"/>
    <property type="match status" value="1"/>
</dbReference>
<sequence>MNETPAGLDQELAQLQNVYELLTEFIVQYSFQIIGAIIILLIGIWIANKMSDVVTNQFEKHNIDVTLGNFVSNLVRITIIVMVSIICLGKLGISVTPMVAAIGAASLGAGLALQGMLANYAAGVTIIVTRPFVIGNTIEIQGVSGVVQKIQLGLTILTNEEGELIHIPNKHIVGEILHNSQEYKLVETKFNIDYETDPKIVTTLITDALLSQEKVNQSRPPQVGINDFNSIGMEIGVRYWVPTKSYYEDKYQSNLAIFSALKTASITIPCPVREIHLQH</sequence>
<evidence type="ECO:0000256" key="1">
    <source>
        <dbReference type="ARBA" id="ARBA00004651"/>
    </source>
</evidence>
<evidence type="ECO:0000313" key="10">
    <source>
        <dbReference type="EMBL" id="MCL1047743.1"/>
    </source>
</evidence>
<protein>
    <recommendedName>
        <fullName evidence="7">Small-conductance mechanosensitive channel</fullName>
    </recommendedName>
</protein>
<proteinExistence type="inferred from homology"/>
<gene>
    <name evidence="10" type="ORF">L2737_20800</name>
</gene>
<comment type="subcellular location">
    <subcellularLocation>
        <location evidence="7">Cell inner membrane</location>
        <topology evidence="7">Multi-pass membrane protein</topology>
    </subcellularLocation>
    <subcellularLocation>
        <location evidence="1">Cell membrane</location>
        <topology evidence="1">Multi-pass membrane protein</topology>
    </subcellularLocation>
</comment>
<keyword evidence="7" id="KW-0407">Ion channel</keyword>
<keyword evidence="5 7" id="KW-1133">Transmembrane helix</keyword>
<evidence type="ECO:0000256" key="5">
    <source>
        <dbReference type="ARBA" id="ARBA00022989"/>
    </source>
</evidence>
<comment type="subunit">
    <text evidence="7">Homoheptamer.</text>
</comment>
<dbReference type="InterPro" id="IPR006685">
    <property type="entry name" value="MscS_channel_2nd"/>
</dbReference>
<dbReference type="InterPro" id="IPR010920">
    <property type="entry name" value="LSM_dom_sf"/>
</dbReference>
<dbReference type="InterPro" id="IPR049278">
    <property type="entry name" value="MS_channel_C"/>
</dbReference>
<evidence type="ECO:0000259" key="8">
    <source>
        <dbReference type="Pfam" id="PF00924"/>
    </source>
</evidence>
<dbReference type="SUPFAM" id="SSF50182">
    <property type="entry name" value="Sm-like ribonucleoproteins"/>
    <property type="match status" value="1"/>
</dbReference>
<comment type="function">
    <text evidence="7">Mechanosensitive channel that participates in the regulation of osmotic pressure changes within the cell, opening in response to stretch forces in the membrane lipid bilayer, without the need for other proteins. Contributes to normal resistance to hypoosmotic shock. Forms an ion channel of 1.0 nanosiemens conductance with a slight preference for anions.</text>
</comment>
<dbReference type="InterPro" id="IPR045275">
    <property type="entry name" value="MscS_archaea/bacteria_type"/>
</dbReference>
<evidence type="ECO:0000256" key="2">
    <source>
        <dbReference type="ARBA" id="ARBA00008017"/>
    </source>
</evidence>
<dbReference type="Pfam" id="PF21082">
    <property type="entry name" value="MS_channel_3rd"/>
    <property type="match status" value="1"/>
</dbReference>
<dbReference type="InterPro" id="IPR008910">
    <property type="entry name" value="MSC_TM_helix"/>
</dbReference>
<dbReference type="InterPro" id="IPR011014">
    <property type="entry name" value="MscS_channel_TM-2"/>
</dbReference>
<dbReference type="EMBL" id="JAKIKU010000018">
    <property type="protein sequence ID" value="MCL1047743.1"/>
    <property type="molecule type" value="Genomic_DNA"/>
</dbReference>
<evidence type="ECO:0000313" key="11">
    <source>
        <dbReference type="Proteomes" id="UP001202134"/>
    </source>
</evidence>
<dbReference type="PANTHER" id="PTHR30221:SF8">
    <property type="entry name" value="SMALL-CONDUCTANCE MECHANOSENSITIVE CHANNEL"/>
    <property type="match status" value="1"/>
</dbReference>
<keyword evidence="7" id="KW-0813">Transport</keyword>
<comment type="similarity">
    <text evidence="2 7">Belongs to the MscS (TC 1.A.23) family.</text>
</comment>
<accession>A0ABT0KV67</accession>
<keyword evidence="7" id="KW-0406">Ion transport</keyword>
<keyword evidence="4 7" id="KW-0812">Transmembrane</keyword>
<evidence type="ECO:0000256" key="3">
    <source>
        <dbReference type="ARBA" id="ARBA00022475"/>
    </source>
</evidence>
<evidence type="ECO:0000256" key="4">
    <source>
        <dbReference type="ARBA" id="ARBA00022692"/>
    </source>
</evidence>
<dbReference type="Pfam" id="PF00924">
    <property type="entry name" value="MS_channel_2nd"/>
    <property type="match status" value="1"/>
</dbReference>
<dbReference type="Proteomes" id="UP001202134">
    <property type="component" value="Unassembled WGS sequence"/>
</dbReference>
<organism evidence="10 11">
    <name type="scientific">Shewanella electrodiphila</name>
    <dbReference type="NCBI Taxonomy" id="934143"/>
    <lineage>
        <taxon>Bacteria</taxon>
        <taxon>Pseudomonadati</taxon>
        <taxon>Pseudomonadota</taxon>
        <taxon>Gammaproteobacteria</taxon>
        <taxon>Alteromonadales</taxon>
        <taxon>Shewanellaceae</taxon>
        <taxon>Shewanella</taxon>
    </lineage>
</organism>
<dbReference type="Gene3D" id="3.30.70.100">
    <property type="match status" value="1"/>
</dbReference>
<dbReference type="RefSeq" id="WP_248956978.1">
    <property type="nucleotide sequence ID" value="NZ_JAKIKU010000018.1"/>
</dbReference>
<evidence type="ECO:0000259" key="9">
    <source>
        <dbReference type="Pfam" id="PF21082"/>
    </source>
</evidence>
<dbReference type="SUPFAM" id="SSF82861">
    <property type="entry name" value="Mechanosensitive channel protein MscS (YggB), transmembrane region"/>
    <property type="match status" value="1"/>
</dbReference>
<dbReference type="Gene3D" id="1.10.287.1260">
    <property type="match status" value="1"/>
</dbReference>
<comment type="caution">
    <text evidence="10">The sequence shown here is derived from an EMBL/GenBank/DDBJ whole genome shotgun (WGS) entry which is preliminary data.</text>
</comment>
<feature type="transmembrane region" description="Helical" evidence="7">
    <location>
        <begin position="99"/>
        <end position="122"/>
    </location>
</feature>
<feature type="transmembrane region" description="Helical" evidence="7">
    <location>
        <begin position="67"/>
        <end position="93"/>
    </location>
</feature>
<dbReference type="Gene3D" id="2.30.30.60">
    <property type="match status" value="1"/>
</dbReference>
<keyword evidence="7" id="KW-0997">Cell inner membrane</keyword>
<comment type="caution">
    <text evidence="7">Lacks conserved residue(s) required for the propagation of feature annotation.</text>
</comment>
<feature type="domain" description="Mechanosensitive ion channel MscS C-terminal" evidence="9">
    <location>
        <begin position="186"/>
        <end position="264"/>
    </location>
</feature>
<feature type="transmembrane region" description="Helical" evidence="7">
    <location>
        <begin position="26"/>
        <end position="47"/>
    </location>
</feature>